<dbReference type="STRING" id="1754190.A0A1Y2CQJ7"/>
<dbReference type="InterPro" id="IPR018849">
    <property type="entry name" value="Urb2/Npa2_C"/>
</dbReference>
<protein>
    <recommendedName>
        <fullName evidence="2">Nucleolar 27S pre-rRNA processing Urb2/Npa2 C-terminal domain-containing protein</fullName>
    </recommendedName>
</protein>
<reference evidence="3 4" key="1">
    <citation type="submission" date="2016-08" db="EMBL/GenBank/DDBJ databases">
        <title>A Parts List for Fungal Cellulosomes Revealed by Comparative Genomics.</title>
        <authorList>
            <consortium name="DOE Joint Genome Institute"/>
            <person name="Haitjema C.H."/>
            <person name="Gilmore S.P."/>
            <person name="Henske J.K."/>
            <person name="Solomon K.V."/>
            <person name="De Groot R."/>
            <person name="Kuo A."/>
            <person name="Mondo S.J."/>
            <person name="Salamov A.A."/>
            <person name="Labutti K."/>
            <person name="Zhao Z."/>
            <person name="Chiniquy J."/>
            <person name="Barry K."/>
            <person name="Brewer H.M."/>
            <person name="Purvine S.O."/>
            <person name="Wright A.T."/>
            <person name="Boxma B."/>
            <person name="Van Alen T."/>
            <person name="Hackstein J.H."/>
            <person name="Baker S.E."/>
            <person name="Grigoriev I.V."/>
            <person name="O'Malley M.A."/>
        </authorList>
    </citation>
    <scope>NUCLEOTIDE SEQUENCE [LARGE SCALE GENOMIC DNA]</scope>
    <source>
        <strain evidence="3 4">G1</strain>
    </source>
</reference>
<evidence type="ECO:0000256" key="1">
    <source>
        <dbReference type="SAM" id="MobiDB-lite"/>
    </source>
</evidence>
<comment type="caution">
    <text evidence="3">The sequence shown here is derived from an EMBL/GenBank/DDBJ whole genome shotgun (WGS) entry which is preliminary data.</text>
</comment>
<feature type="domain" description="Nucleolar 27S pre-rRNA processing Urb2/Npa2 C-terminal" evidence="2">
    <location>
        <begin position="1302"/>
        <end position="1556"/>
    </location>
</feature>
<dbReference type="EMBL" id="MCOG01000100">
    <property type="protein sequence ID" value="ORY49227.1"/>
    <property type="molecule type" value="Genomic_DNA"/>
</dbReference>
<evidence type="ECO:0000259" key="2">
    <source>
        <dbReference type="Pfam" id="PF10441"/>
    </source>
</evidence>
<dbReference type="OrthoDB" id="160374at2759"/>
<evidence type="ECO:0000313" key="3">
    <source>
        <dbReference type="EMBL" id="ORY49227.1"/>
    </source>
</evidence>
<feature type="compositionally biased region" description="Basic and acidic residues" evidence="1">
    <location>
        <begin position="279"/>
        <end position="300"/>
    </location>
</feature>
<accession>A0A1Y2CQJ7</accession>
<dbReference type="GO" id="GO:0005730">
    <property type="term" value="C:nucleolus"/>
    <property type="evidence" value="ECO:0007669"/>
    <property type="project" value="TreeGrafter"/>
</dbReference>
<feature type="region of interest" description="Disordered" evidence="1">
    <location>
        <begin position="276"/>
        <end position="300"/>
    </location>
</feature>
<dbReference type="PANTHER" id="PTHR15682">
    <property type="entry name" value="UNHEALTHY RIBOSOME BIOGENESIS PROTEIN 2 HOMOLOG"/>
    <property type="match status" value="1"/>
</dbReference>
<evidence type="ECO:0000313" key="4">
    <source>
        <dbReference type="Proteomes" id="UP000193920"/>
    </source>
</evidence>
<dbReference type="PANTHER" id="PTHR15682:SF2">
    <property type="entry name" value="UNHEALTHY RIBOSOME BIOGENESIS PROTEIN 2 HOMOLOG"/>
    <property type="match status" value="1"/>
</dbReference>
<dbReference type="GO" id="GO:0042254">
    <property type="term" value="P:ribosome biogenesis"/>
    <property type="evidence" value="ECO:0007669"/>
    <property type="project" value="TreeGrafter"/>
</dbReference>
<gene>
    <name evidence="3" type="ORF">LY90DRAFT_670901</name>
</gene>
<dbReference type="Pfam" id="PF10441">
    <property type="entry name" value="Urb2"/>
    <property type="match status" value="1"/>
</dbReference>
<keyword evidence="4" id="KW-1185">Reference proteome</keyword>
<sequence length="1557" mass="183405">MDNSETFTIENVSKSLKSNTLSPEEKLKFAKKIWNISNKIFIPRRREMILEWICNTVLKSMPKKGNPSGKEAFLNTEFWEFLEVVLNYFIDKSENILSIRIPFQAIYSKIFQCSEEISKNDIINKNYKNILIFSKKCLIILMNSLSDFFRVGLDQYIILTSDISKAFLQSLKNQLNDGVVKELGLFFLEISNSLYTLQIQCPNQRKIFKYVTTKHLQNFLEILHVIKNNEDNKDAMKDEIFEINEKIKTNIENIINHGLFNQEHISGYTMYLQKQNQENNKDNEKEKVEQTQKKKRSDNENYSKQLFEQLSIIGKSLKYVEIEFEFFKEFYIYISEIILNDNKYEKDIVDIAFKSLNKIFDLIKEFSIYRPTNDDISKEQLAYLDQKFMKEYFELANKESLQRYIFEIWKLLLSIDYSLIDNHLEKIFPLFIKPYSSSNEICLELLIELVKSYNKSRQLDKYINLKLNEILKSNIDSRSNMPLYSPRYINQMIYSVSHALPSIIIEIINIFTEKLKSSFITPPKEISKKKRKLNNESNKGKNIYFDNILYILNNILANIQVSVNYKKSFDEAFNSLFKEFILPVVQNFENIDQNKGESLAQEWKTHIINPVLKTHSILMELSENYRDNNGNPMNLNNIEQRLYNYSDNSFELKYILAKIFLFQIDILSNKPESEEFDKTCKILVNKCLNFIKFDKMNPTLVYKPDEIANETEFQSSLWKLIADNIVILCRYLENDKISLILHIIVQSFFNFDHNINPDENSILRTNVELINSTIFYEIKLIKDLFQKIYFDVFRNFLNEYIKPNKGNKNGLYQLLLNVLSSCSVDEENTISEIIDKDKISNYKLLNKEKFFKELNIYLSCLNIFPVHYFEVNERHIFNWALLLLEKFIYLLEGSTKKSNDEIKFHLICRVLQKNFMSASEEKLVTVTFSDYLKWYMDSTKKVSLTNRIENNELNIIQENIINVTLNIESITINHILKRIISNNVWKGKDESAQHYIENIYKYLWNETTVHNLFEKFTSEFTDVNILDLKLFNEYLTNIINWINTDKGKKIKENKKYEEFISFLNKIFEKIETTILSFFKKLNESFKKNHSKLTIEEMEKKFSMYIIMFSIFENVVHFEKTTKTDNKKFTNIFNLFVSMLEYPKQFIKEIPNENLCKETIEMTLSFVSVFCQYYSEIEPEISGEKVGEILDIIWHIMKYSKNNETYMNSANKSLSNLICQSHDIQFEYLFNKFINEVEMISFNIQEQDDRFNHINVIINSFSILLKNVSGDRKIKIKQALPMIISSFTILLQQISKIEIMINIYNLFTKLINDITYKLRSSEISLILNAIVVISSSSCEQKVLQSNNNTINIDAIESLFDSIYYLLLSLIRFRREQVLNSVDVFVELIKGLMHCFRISQSEVPNMANPINLYYQKSDIKIFNNPLFPLLSNYGHYLSVHHATNFSRLLSAISQKPSAHGHGSNASLTSLSSSAANTKPFIKHIVHILGEYVNIQTSNRPIDPIKKNEIIIGLNALLDLCDEHDREYVLVNLNHANGGKIIFKKLVEDWKKNWKFGGKV</sequence>
<organism evidence="3 4">
    <name type="scientific">Neocallimastix californiae</name>
    <dbReference type="NCBI Taxonomy" id="1754190"/>
    <lineage>
        <taxon>Eukaryota</taxon>
        <taxon>Fungi</taxon>
        <taxon>Fungi incertae sedis</taxon>
        <taxon>Chytridiomycota</taxon>
        <taxon>Chytridiomycota incertae sedis</taxon>
        <taxon>Neocallimastigomycetes</taxon>
        <taxon>Neocallimastigales</taxon>
        <taxon>Neocallimastigaceae</taxon>
        <taxon>Neocallimastix</taxon>
    </lineage>
</organism>
<name>A0A1Y2CQJ7_9FUNG</name>
<dbReference type="InterPro" id="IPR052609">
    <property type="entry name" value="Ribosome_Biogenesis_Reg"/>
</dbReference>
<proteinExistence type="predicted"/>
<dbReference type="Proteomes" id="UP000193920">
    <property type="component" value="Unassembled WGS sequence"/>
</dbReference>